<dbReference type="InterPro" id="IPR009081">
    <property type="entry name" value="PP-bd_ACP"/>
</dbReference>
<dbReference type="Gene3D" id="3.30.300.30">
    <property type="match status" value="1"/>
</dbReference>
<dbReference type="Gene3D" id="2.30.38.10">
    <property type="entry name" value="Luciferase, Domain 3"/>
    <property type="match status" value="1"/>
</dbReference>
<dbReference type="InterPro" id="IPR000873">
    <property type="entry name" value="AMP-dep_synth/lig_dom"/>
</dbReference>
<dbReference type="CDD" id="cd12117">
    <property type="entry name" value="A_NRPS_Srf_like"/>
    <property type="match status" value="1"/>
</dbReference>
<protein>
    <submittedName>
        <fullName evidence="4">Amino acid adenylation domain-containing protein</fullName>
    </submittedName>
</protein>
<gene>
    <name evidence="4" type="ORF">ACFPRH_00445</name>
</gene>
<evidence type="ECO:0000259" key="3">
    <source>
        <dbReference type="PROSITE" id="PS50075"/>
    </source>
</evidence>
<organism evidence="4 5">
    <name type="scientific">Streptomyces amakusaensis</name>
    <dbReference type="NCBI Taxonomy" id="67271"/>
    <lineage>
        <taxon>Bacteria</taxon>
        <taxon>Bacillati</taxon>
        <taxon>Actinomycetota</taxon>
        <taxon>Actinomycetes</taxon>
        <taxon>Kitasatosporales</taxon>
        <taxon>Streptomycetaceae</taxon>
        <taxon>Streptomyces</taxon>
    </lineage>
</organism>
<evidence type="ECO:0000313" key="5">
    <source>
        <dbReference type="Proteomes" id="UP001596160"/>
    </source>
</evidence>
<dbReference type="PROSITE" id="PS00455">
    <property type="entry name" value="AMP_BINDING"/>
    <property type="match status" value="1"/>
</dbReference>
<keyword evidence="5" id="KW-1185">Reference proteome</keyword>
<dbReference type="SUPFAM" id="SSF47336">
    <property type="entry name" value="ACP-like"/>
    <property type="match status" value="1"/>
</dbReference>
<dbReference type="InterPro" id="IPR025110">
    <property type="entry name" value="AMP-bd_C"/>
</dbReference>
<dbReference type="Pfam" id="PF00501">
    <property type="entry name" value="AMP-binding"/>
    <property type="match status" value="1"/>
</dbReference>
<dbReference type="SUPFAM" id="SSF56801">
    <property type="entry name" value="Acetyl-CoA synthetase-like"/>
    <property type="match status" value="1"/>
</dbReference>
<accession>A0ABW0AB02</accession>
<dbReference type="SMART" id="SM00823">
    <property type="entry name" value="PKS_PP"/>
    <property type="match status" value="1"/>
</dbReference>
<dbReference type="InterPro" id="IPR010071">
    <property type="entry name" value="AA_adenyl_dom"/>
</dbReference>
<dbReference type="RefSeq" id="WP_344472670.1">
    <property type="nucleotide sequence ID" value="NZ_BAAASB010000002.1"/>
</dbReference>
<dbReference type="PROSITE" id="PS00012">
    <property type="entry name" value="PHOSPHOPANTETHEINE"/>
    <property type="match status" value="1"/>
</dbReference>
<keyword evidence="1" id="KW-0596">Phosphopantetheine</keyword>
<evidence type="ECO:0000256" key="1">
    <source>
        <dbReference type="ARBA" id="ARBA00022450"/>
    </source>
</evidence>
<name>A0ABW0AB02_9ACTN</name>
<proteinExistence type="predicted"/>
<sequence>MTSPSLQERFARQAALTPDETAVVLAAGELTYRELDERANRLAHRLLGLGVRPEEPVAVLMERSADLVVAILAVVKAGACYLPLHSAYPPERLQRIVDLCGGTVLLTDHAMRGRGLPAVEHTVVVDTDAATSRAPSHDPGRPGHPLALAYLMFTSGSTGEPKGVAVTHRDALALALDSCWDGGAHERVLMVAPYAFGMSTYELWVPLLRGGRLVLAPEGQPTAPVLRKAVEAHGITVVHLTAGLFRVIAEEDPGALSGLREVMTGGDRIPPAAVGRVLAANPGLVVRAMYGSTETTLFATQSEMRDGYEPGDSVPVGRPLDGMRAHVLDERLRPVPSGETGELYMAGVGVARGYLARPALTAERFVPDPFGPAGTRMYRTGDLVRHTPEGLIDFIGRSDSQVKIRGFRVEPGEAEAVLARHPDVAQIAVVAEEAARTGERQLAAYAVLRPSALSEEPARTVDSLRAHARRSLPDFLVPSRFTLLDALPLTVNGKLDRRALAAPAAEESDGAARPAAHSGLEVLRTLYADVLGVESVGPDDDFFELGGNSLLAIRLISRVQAELGAELAVPVVFDESTPAALAAHLARETSPAP</sequence>
<dbReference type="PROSITE" id="PS50075">
    <property type="entry name" value="CARRIER"/>
    <property type="match status" value="1"/>
</dbReference>
<feature type="domain" description="Carrier" evidence="3">
    <location>
        <begin position="514"/>
        <end position="589"/>
    </location>
</feature>
<dbReference type="InterPro" id="IPR006162">
    <property type="entry name" value="Ppantetheine_attach_site"/>
</dbReference>
<dbReference type="Gene3D" id="3.40.50.980">
    <property type="match status" value="2"/>
</dbReference>
<dbReference type="Pfam" id="PF13193">
    <property type="entry name" value="AMP-binding_C"/>
    <property type="match status" value="1"/>
</dbReference>
<evidence type="ECO:0000256" key="2">
    <source>
        <dbReference type="ARBA" id="ARBA00022553"/>
    </source>
</evidence>
<dbReference type="InterPro" id="IPR020806">
    <property type="entry name" value="PKS_PP-bd"/>
</dbReference>
<dbReference type="Pfam" id="PF00550">
    <property type="entry name" value="PP-binding"/>
    <property type="match status" value="1"/>
</dbReference>
<comment type="caution">
    <text evidence="4">The sequence shown here is derived from an EMBL/GenBank/DDBJ whole genome shotgun (WGS) entry which is preliminary data.</text>
</comment>
<dbReference type="InterPro" id="IPR036736">
    <property type="entry name" value="ACP-like_sf"/>
</dbReference>
<dbReference type="PANTHER" id="PTHR45527">
    <property type="entry name" value="NONRIBOSOMAL PEPTIDE SYNTHETASE"/>
    <property type="match status" value="1"/>
</dbReference>
<dbReference type="PANTHER" id="PTHR45527:SF1">
    <property type="entry name" value="FATTY ACID SYNTHASE"/>
    <property type="match status" value="1"/>
</dbReference>
<dbReference type="EMBL" id="JBHSKP010000001">
    <property type="protein sequence ID" value="MFC5150196.1"/>
    <property type="molecule type" value="Genomic_DNA"/>
</dbReference>
<dbReference type="InterPro" id="IPR045851">
    <property type="entry name" value="AMP-bd_C_sf"/>
</dbReference>
<reference evidence="5" key="1">
    <citation type="journal article" date="2019" name="Int. J. Syst. Evol. Microbiol.">
        <title>The Global Catalogue of Microorganisms (GCM) 10K type strain sequencing project: providing services to taxonomists for standard genome sequencing and annotation.</title>
        <authorList>
            <consortium name="The Broad Institute Genomics Platform"/>
            <consortium name="The Broad Institute Genome Sequencing Center for Infectious Disease"/>
            <person name="Wu L."/>
            <person name="Ma J."/>
        </authorList>
    </citation>
    <scope>NUCLEOTIDE SEQUENCE [LARGE SCALE GENOMIC DNA]</scope>
    <source>
        <strain evidence="5">PCU 266</strain>
    </source>
</reference>
<dbReference type="NCBIfam" id="TIGR01733">
    <property type="entry name" value="AA-adenyl-dom"/>
    <property type="match status" value="1"/>
</dbReference>
<evidence type="ECO:0000313" key="4">
    <source>
        <dbReference type="EMBL" id="MFC5150196.1"/>
    </source>
</evidence>
<dbReference type="Proteomes" id="UP001596160">
    <property type="component" value="Unassembled WGS sequence"/>
</dbReference>
<keyword evidence="2" id="KW-0597">Phosphoprotein</keyword>
<dbReference type="InterPro" id="IPR020845">
    <property type="entry name" value="AMP-binding_CS"/>
</dbReference>
<dbReference type="Gene3D" id="1.10.1200.10">
    <property type="entry name" value="ACP-like"/>
    <property type="match status" value="1"/>
</dbReference>